<feature type="domain" description="ABC1 atypical kinase-like" evidence="2">
    <location>
        <begin position="255"/>
        <end position="513"/>
    </location>
</feature>
<sequence length="844" mass="94113">MALVAASLPATTNVLCSARSTKAAPKRERKQGRAFGDFGHFASVVGKDVEFIKTGIGKGLKWANKAFRIPEVSKAVDDVVWLRHLEDPNASPQPVPSWPQPSYPELSGVDLLMADLKALETYATYFNILSKTWSKPLPEVYDPQQVADYFNCRPHVVAFRLAEVFTSFATAAIRIRTSKMRKFLGPSVDKDVDGSMSQYNFGVVLKETMLNLGPTFIKDYQYASYMPLLAGAVGQSLSTRPDIIGTEMAKALSDLHDQIPPFPRTIAMKIIEEELGSPLESFFSYISEEPVAAASFGQVYSATTLDGSNVAVKVQRPNMHHVIVRDAYILRLGLGLLQKIAKRKSDLRLYADELGKGLVGELDYNLEAANASEFKKAHSSFSFMCVPKVFQNLSRKRVLTMEWIVGDSPTQLLSVSTGNSDDNWLSYTEKQRFEAKGRLLDMVNKGVEATLIQLVETGLLHADPHPGNLRYTSSGQLCFLDFGLLCRVEKKHQFAMLASIVHIVNGDWASLVNALDEMDVIRPGTNFRRVTLDLEYALGDVEIRDGIPNLNFSRVLAKIFSIAVKYHFRMPPYFTLLLRSLASFEGLALAADKNFKTFEAAYPYVFQKLLTENSTATNKILFSVVLNKKKEFQWQKLALFIRAGATRKGLSRIIKTNSETSLDHVSNRSNNVFDLANLVLRILPSKDGAVLRRLLMTANGASLIQAVISKEAKVFRQQCCMAIADILYLWIFKALGQDVTTTHSGSRVILAIGTNKKVLSSSSRLSERVYDYESILRDRRLKVIFSHVLKSARKNPILMLKFYWASLVMFVTASALACHRIVVSLSEAYLGPLSFSSKQYAMST</sequence>
<dbReference type="PANTHER" id="PTHR10566:SF123">
    <property type="entry name" value="PROTEIN KINASE SUPERFAMILY PROTEIN"/>
    <property type="match status" value="1"/>
</dbReference>
<dbReference type="InterPro" id="IPR011009">
    <property type="entry name" value="Kinase-like_dom_sf"/>
</dbReference>
<keyword evidence="6" id="KW-1185">Reference proteome</keyword>
<evidence type="ECO:0000313" key="6">
    <source>
        <dbReference type="Proteomes" id="UP000583929"/>
    </source>
</evidence>
<reference evidence="5 6" key="1">
    <citation type="journal article" date="2020" name="bioRxiv">
        <title>Sequence and annotation of 42 cannabis genomes reveals extensive copy number variation in cannabinoid synthesis and pathogen resistance genes.</title>
        <authorList>
            <person name="Mckernan K.J."/>
            <person name="Helbert Y."/>
            <person name="Kane L.T."/>
            <person name="Ebling H."/>
            <person name="Zhang L."/>
            <person name="Liu B."/>
            <person name="Eaton Z."/>
            <person name="Mclaughlin S."/>
            <person name="Kingan S."/>
            <person name="Baybayan P."/>
            <person name="Concepcion G."/>
            <person name="Jordan M."/>
            <person name="Riva A."/>
            <person name="Barbazuk W."/>
            <person name="Harkins T."/>
        </authorList>
    </citation>
    <scope>NUCLEOTIDE SEQUENCE [LARGE SCALE GENOMIC DNA]</scope>
    <source>
        <strain evidence="5 6">cv. Jamaican Lion 4</strain>
        <strain evidence="3">Father</strain>
        <strain evidence="4">Mother</strain>
        <tissue evidence="4">Leaf</tissue>
    </source>
</reference>
<organism evidence="4 5">
    <name type="scientific">Cannabis sativa</name>
    <name type="common">Hemp</name>
    <name type="synonym">Marijuana</name>
    <dbReference type="NCBI Taxonomy" id="3483"/>
    <lineage>
        <taxon>Eukaryota</taxon>
        <taxon>Viridiplantae</taxon>
        <taxon>Streptophyta</taxon>
        <taxon>Embryophyta</taxon>
        <taxon>Tracheophyta</taxon>
        <taxon>Spermatophyta</taxon>
        <taxon>Magnoliopsida</taxon>
        <taxon>eudicotyledons</taxon>
        <taxon>Gunneridae</taxon>
        <taxon>Pentapetalae</taxon>
        <taxon>rosids</taxon>
        <taxon>fabids</taxon>
        <taxon>Rosales</taxon>
        <taxon>Cannabaceae</taxon>
        <taxon>Cannabis</taxon>
    </lineage>
</organism>
<proteinExistence type="inferred from homology"/>
<gene>
    <name evidence="4" type="ORF">F8388_023372</name>
    <name evidence="3" type="ORF">G4B88_009245</name>
</gene>
<comment type="caution">
    <text evidence="4">The sequence shown here is derived from an EMBL/GenBank/DDBJ whole genome shotgun (WGS) entry which is preliminary data.</text>
</comment>
<dbReference type="InterPro" id="IPR050154">
    <property type="entry name" value="UbiB_kinase"/>
</dbReference>
<name>A0A7J6HFZ1_CANSA</name>
<dbReference type="Proteomes" id="UP000583929">
    <property type="component" value="Unassembled WGS sequence"/>
</dbReference>
<evidence type="ECO:0000313" key="3">
    <source>
        <dbReference type="EMBL" id="KAF4361873.1"/>
    </source>
</evidence>
<protein>
    <recommendedName>
        <fullName evidence="2">ABC1 atypical kinase-like domain-containing protein</fullName>
    </recommendedName>
</protein>
<comment type="similarity">
    <text evidence="1">Belongs to the protein kinase superfamily. ADCK protein kinase family.</text>
</comment>
<dbReference type="EMBL" id="JAATIP010000014">
    <property type="protein sequence ID" value="KAF4393568.1"/>
    <property type="molecule type" value="Genomic_DNA"/>
</dbReference>
<evidence type="ECO:0000313" key="5">
    <source>
        <dbReference type="Proteomes" id="UP000525078"/>
    </source>
</evidence>
<dbReference type="Pfam" id="PF03109">
    <property type="entry name" value="ABC1"/>
    <property type="match status" value="1"/>
</dbReference>
<dbReference type="AlphaFoldDB" id="A0A7J6HFZ1"/>
<accession>A0A7J6HFZ1</accession>
<dbReference type="CDD" id="cd05121">
    <property type="entry name" value="ABC1_ADCK3-like"/>
    <property type="match status" value="1"/>
</dbReference>
<evidence type="ECO:0000259" key="2">
    <source>
        <dbReference type="Pfam" id="PF03109"/>
    </source>
</evidence>
<dbReference type="PANTHER" id="PTHR10566">
    <property type="entry name" value="CHAPERONE-ACTIVITY OF BC1 COMPLEX CABC1 -RELATED"/>
    <property type="match status" value="1"/>
</dbReference>
<dbReference type="SUPFAM" id="SSF56112">
    <property type="entry name" value="Protein kinase-like (PK-like)"/>
    <property type="match status" value="1"/>
</dbReference>
<dbReference type="InterPro" id="IPR004147">
    <property type="entry name" value="ABC1_dom"/>
</dbReference>
<evidence type="ECO:0000313" key="4">
    <source>
        <dbReference type="EMBL" id="KAF4393568.1"/>
    </source>
</evidence>
<evidence type="ECO:0000256" key="1">
    <source>
        <dbReference type="ARBA" id="ARBA00009670"/>
    </source>
</evidence>
<dbReference type="Proteomes" id="UP000525078">
    <property type="component" value="Unassembled WGS sequence"/>
</dbReference>
<dbReference type="EMBL" id="JAATIQ010000322">
    <property type="protein sequence ID" value="KAF4361873.1"/>
    <property type="molecule type" value="Genomic_DNA"/>
</dbReference>